<dbReference type="GO" id="GO:0031347">
    <property type="term" value="P:regulation of defense response"/>
    <property type="evidence" value="ECO:0007669"/>
    <property type="project" value="UniProtKB-ARBA"/>
</dbReference>
<reference evidence="34 35" key="1">
    <citation type="submission" date="2018-10" db="EMBL/GenBank/DDBJ databases">
        <title>Genome assembly for a Yunnan-Guizhou Plateau 3E fish, Anabarilius grahami (Regan), and its evolutionary and genetic applications.</title>
        <authorList>
            <person name="Jiang W."/>
        </authorList>
    </citation>
    <scope>NUCLEOTIDE SEQUENCE [LARGE SCALE GENOMIC DNA]</scope>
    <source>
        <strain evidence="34">AG-KIZ</strain>
        <tissue evidence="34">Muscle</tissue>
    </source>
</reference>
<evidence type="ECO:0000256" key="31">
    <source>
        <dbReference type="ARBA" id="ARBA00079781"/>
    </source>
</evidence>
<dbReference type="GO" id="GO:0017061">
    <property type="term" value="F:S-methyl-5-thioadenosine phosphorylase activity"/>
    <property type="evidence" value="ECO:0007669"/>
    <property type="project" value="UniProtKB-EC"/>
</dbReference>
<keyword evidence="20" id="KW-0576">Peroxisome</keyword>
<evidence type="ECO:0000256" key="15">
    <source>
        <dbReference type="ARBA" id="ARBA00022801"/>
    </source>
</evidence>
<dbReference type="GO" id="GO:0045087">
    <property type="term" value="P:innate immune response"/>
    <property type="evidence" value="ECO:0007669"/>
    <property type="project" value="UniProtKB-KW"/>
</dbReference>
<comment type="subcellular location">
    <subcellularLocation>
        <location evidence="5">Cytoplasm</location>
    </subcellularLocation>
    <subcellularLocation>
        <location evidence="3">Endoplasmic reticulum</location>
    </subcellularLocation>
    <subcellularLocation>
        <location evidence="2">Nucleus</location>
    </subcellularLocation>
    <subcellularLocation>
        <location evidence="4">Peroxisome</location>
    </subcellularLocation>
</comment>
<protein>
    <recommendedName>
        <fullName evidence="28">Purine nucleoside phosphorylase LACC1</fullName>
        <ecNumber evidence="7">2.4.2.1</ecNumber>
        <ecNumber evidence="8">2.4.2.28</ecNumber>
        <ecNumber evidence="9">3.5.4.4</ecNumber>
    </recommendedName>
    <alternativeName>
        <fullName evidence="31">Adenosine deaminase LACC1</fullName>
    </alternativeName>
    <alternativeName>
        <fullName evidence="30">Fatty acid metabolism-immunity nexus</fullName>
    </alternativeName>
    <alternativeName>
        <fullName evidence="29">Guanosine phosphorylase LACC1</fullName>
    </alternativeName>
    <alternativeName>
        <fullName evidence="32">Laccase domain-containing protein 1</fullName>
    </alternativeName>
    <alternativeName>
        <fullName evidence="33">S-methyl-5'-thioadenosine phosphorylase LACC1</fullName>
    </alternativeName>
</protein>
<keyword evidence="21" id="KW-0395">Inflammatory response</keyword>
<keyword evidence="19" id="KW-0007">Acetylation</keyword>
<evidence type="ECO:0000256" key="12">
    <source>
        <dbReference type="ARBA" id="ARBA00022588"/>
    </source>
</evidence>
<keyword evidence="17" id="KW-0862">Zinc</keyword>
<evidence type="ECO:0000256" key="29">
    <source>
        <dbReference type="ARBA" id="ARBA00075738"/>
    </source>
</evidence>
<evidence type="ECO:0000256" key="8">
    <source>
        <dbReference type="ARBA" id="ARBA00011976"/>
    </source>
</evidence>
<evidence type="ECO:0000256" key="27">
    <source>
        <dbReference type="ARBA" id="ARBA00063955"/>
    </source>
</evidence>
<keyword evidence="15" id="KW-0378">Hydrolase</keyword>
<evidence type="ECO:0000256" key="11">
    <source>
        <dbReference type="ARBA" id="ARBA00022553"/>
    </source>
</evidence>
<gene>
    <name evidence="34" type="ORF">DPX16_12783</name>
</gene>
<comment type="similarity">
    <text evidence="6">Belongs to the purine nucleoside phosphorylase YfiH/LACC1 family.</text>
</comment>
<dbReference type="SUPFAM" id="SSF64438">
    <property type="entry name" value="CNF1/YfiH-like putative cysteine hydrolases"/>
    <property type="match status" value="1"/>
</dbReference>
<dbReference type="EMBL" id="RJVU01004028">
    <property type="protein sequence ID" value="ROL54914.1"/>
    <property type="molecule type" value="Genomic_DNA"/>
</dbReference>
<evidence type="ECO:0000313" key="35">
    <source>
        <dbReference type="Proteomes" id="UP000281406"/>
    </source>
</evidence>
<evidence type="ECO:0000256" key="32">
    <source>
        <dbReference type="ARBA" id="ARBA00081352"/>
    </source>
</evidence>
<dbReference type="Proteomes" id="UP000281406">
    <property type="component" value="Unassembled WGS sequence"/>
</dbReference>
<evidence type="ECO:0000256" key="9">
    <source>
        <dbReference type="ARBA" id="ARBA00012784"/>
    </source>
</evidence>
<dbReference type="PANTHER" id="PTHR30616:SF2">
    <property type="entry name" value="PURINE NUCLEOSIDE PHOSPHORYLASE LACC1"/>
    <property type="match status" value="1"/>
</dbReference>
<dbReference type="Pfam" id="PF02578">
    <property type="entry name" value="Cu-oxidase_4"/>
    <property type="match status" value="1"/>
</dbReference>
<evidence type="ECO:0000256" key="20">
    <source>
        <dbReference type="ARBA" id="ARBA00023140"/>
    </source>
</evidence>
<evidence type="ECO:0000256" key="16">
    <source>
        <dbReference type="ARBA" id="ARBA00022824"/>
    </source>
</evidence>
<dbReference type="EC" id="2.4.2.1" evidence="7"/>
<evidence type="ECO:0000256" key="30">
    <source>
        <dbReference type="ARBA" id="ARBA00079351"/>
    </source>
</evidence>
<comment type="catalytic activity">
    <reaction evidence="23">
        <text>adenosine + H2O + H(+) = inosine + NH4(+)</text>
        <dbReference type="Rhea" id="RHEA:24408"/>
        <dbReference type="ChEBI" id="CHEBI:15377"/>
        <dbReference type="ChEBI" id="CHEBI:15378"/>
        <dbReference type="ChEBI" id="CHEBI:16335"/>
        <dbReference type="ChEBI" id="CHEBI:17596"/>
        <dbReference type="ChEBI" id="CHEBI:28938"/>
        <dbReference type="EC" id="3.5.4.4"/>
    </reaction>
    <physiologicalReaction direction="left-to-right" evidence="23">
        <dbReference type="Rhea" id="RHEA:24409"/>
    </physiologicalReaction>
</comment>
<dbReference type="GO" id="GO:0006954">
    <property type="term" value="P:inflammatory response"/>
    <property type="evidence" value="ECO:0007669"/>
    <property type="project" value="UniProtKB-KW"/>
</dbReference>
<dbReference type="GO" id="GO:0005783">
    <property type="term" value="C:endoplasmic reticulum"/>
    <property type="evidence" value="ECO:0007669"/>
    <property type="project" value="UniProtKB-SubCell"/>
</dbReference>
<keyword evidence="14" id="KW-0479">Metal-binding</keyword>
<evidence type="ECO:0000256" key="14">
    <source>
        <dbReference type="ARBA" id="ARBA00022723"/>
    </source>
</evidence>
<dbReference type="Gene3D" id="3.60.140.10">
    <property type="entry name" value="CNF1/YfiH-like putative cysteine hydrolases"/>
    <property type="match status" value="1"/>
</dbReference>
<proteinExistence type="inferred from homology"/>
<evidence type="ECO:0000256" key="19">
    <source>
        <dbReference type="ARBA" id="ARBA00022990"/>
    </source>
</evidence>
<comment type="catalytic activity">
    <reaction evidence="24">
        <text>adenosine + phosphate = alpha-D-ribose 1-phosphate + adenine</text>
        <dbReference type="Rhea" id="RHEA:27642"/>
        <dbReference type="ChEBI" id="CHEBI:16335"/>
        <dbReference type="ChEBI" id="CHEBI:16708"/>
        <dbReference type="ChEBI" id="CHEBI:43474"/>
        <dbReference type="ChEBI" id="CHEBI:57720"/>
        <dbReference type="EC" id="2.4.2.1"/>
    </reaction>
    <physiologicalReaction direction="left-to-right" evidence="24">
        <dbReference type="Rhea" id="RHEA:27643"/>
    </physiologicalReaction>
</comment>
<dbReference type="GO" id="GO:0005634">
    <property type="term" value="C:nucleus"/>
    <property type="evidence" value="ECO:0007669"/>
    <property type="project" value="UniProtKB-SubCell"/>
</dbReference>
<dbReference type="InterPro" id="IPR011324">
    <property type="entry name" value="Cytotoxic_necrot_fac-like_cat"/>
</dbReference>
<comment type="catalytic activity">
    <reaction evidence="1">
        <text>inosine + phosphate = alpha-D-ribose 1-phosphate + hypoxanthine</text>
        <dbReference type="Rhea" id="RHEA:27646"/>
        <dbReference type="ChEBI" id="CHEBI:17368"/>
        <dbReference type="ChEBI" id="CHEBI:17596"/>
        <dbReference type="ChEBI" id="CHEBI:43474"/>
        <dbReference type="ChEBI" id="CHEBI:57720"/>
        <dbReference type="EC" id="2.4.2.1"/>
    </reaction>
    <physiologicalReaction direction="left-to-right" evidence="1">
        <dbReference type="Rhea" id="RHEA:27647"/>
    </physiologicalReaction>
</comment>
<evidence type="ECO:0000256" key="26">
    <source>
        <dbReference type="ARBA" id="ARBA00051406"/>
    </source>
</evidence>
<comment type="catalytic activity">
    <reaction evidence="25">
        <text>S-methyl-5'-thioadenosine + phosphate = 5-(methylsulfanyl)-alpha-D-ribose 1-phosphate + adenine</text>
        <dbReference type="Rhea" id="RHEA:11852"/>
        <dbReference type="ChEBI" id="CHEBI:16708"/>
        <dbReference type="ChEBI" id="CHEBI:17509"/>
        <dbReference type="ChEBI" id="CHEBI:43474"/>
        <dbReference type="ChEBI" id="CHEBI:58533"/>
        <dbReference type="EC" id="2.4.2.28"/>
    </reaction>
    <physiologicalReaction direction="left-to-right" evidence="25">
        <dbReference type="Rhea" id="RHEA:11853"/>
    </physiologicalReaction>
</comment>
<evidence type="ECO:0000256" key="28">
    <source>
        <dbReference type="ARBA" id="ARBA00071637"/>
    </source>
</evidence>
<comment type="caution">
    <text evidence="34">The sequence shown here is derived from an EMBL/GenBank/DDBJ whole genome shotgun (WGS) entry which is preliminary data.</text>
</comment>
<evidence type="ECO:0000256" key="17">
    <source>
        <dbReference type="ARBA" id="ARBA00022833"/>
    </source>
</evidence>
<dbReference type="OrthoDB" id="10055554at2759"/>
<dbReference type="CDD" id="cd16833">
    <property type="entry name" value="YfiH"/>
    <property type="match status" value="1"/>
</dbReference>
<comment type="subunit">
    <text evidence="27">Interacts with FASN. Interacts with SDHA. Interacts with ATF6, EIF2AK3 and ERN1.</text>
</comment>
<evidence type="ECO:0000256" key="22">
    <source>
        <dbReference type="ARBA" id="ARBA00023242"/>
    </source>
</evidence>
<evidence type="ECO:0000256" key="2">
    <source>
        <dbReference type="ARBA" id="ARBA00004123"/>
    </source>
</evidence>
<evidence type="ECO:0000256" key="23">
    <source>
        <dbReference type="ARBA" id="ARBA00047989"/>
    </source>
</evidence>
<keyword evidence="18" id="KW-0391">Immunity</keyword>
<dbReference type="EC" id="3.5.4.4" evidence="9"/>
<name>A0A3N0Z9I4_ANAGA</name>
<accession>A0A3N0Z9I4</accession>
<dbReference type="PANTHER" id="PTHR30616">
    <property type="entry name" value="UNCHARACTERIZED PROTEIN YFIH"/>
    <property type="match status" value="1"/>
</dbReference>
<evidence type="ECO:0000256" key="5">
    <source>
        <dbReference type="ARBA" id="ARBA00004496"/>
    </source>
</evidence>
<evidence type="ECO:0000256" key="3">
    <source>
        <dbReference type="ARBA" id="ARBA00004240"/>
    </source>
</evidence>
<dbReference type="GO" id="GO:0005777">
    <property type="term" value="C:peroxisome"/>
    <property type="evidence" value="ECO:0007669"/>
    <property type="project" value="UniProtKB-SubCell"/>
</dbReference>
<evidence type="ECO:0000256" key="21">
    <source>
        <dbReference type="ARBA" id="ARBA00023198"/>
    </source>
</evidence>
<keyword evidence="35" id="KW-1185">Reference proteome</keyword>
<keyword evidence="16" id="KW-0256">Endoplasmic reticulum</keyword>
<dbReference type="GO" id="GO:0016787">
    <property type="term" value="F:hydrolase activity"/>
    <property type="evidence" value="ECO:0007669"/>
    <property type="project" value="UniProtKB-KW"/>
</dbReference>
<evidence type="ECO:0000256" key="6">
    <source>
        <dbReference type="ARBA" id="ARBA00007353"/>
    </source>
</evidence>
<comment type="catalytic activity">
    <reaction evidence="26">
        <text>guanosine + phosphate = alpha-D-ribose 1-phosphate + guanine</text>
        <dbReference type="Rhea" id="RHEA:13233"/>
        <dbReference type="ChEBI" id="CHEBI:16235"/>
        <dbReference type="ChEBI" id="CHEBI:16750"/>
        <dbReference type="ChEBI" id="CHEBI:43474"/>
        <dbReference type="ChEBI" id="CHEBI:57720"/>
        <dbReference type="EC" id="2.4.2.1"/>
    </reaction>
    <physiologicalReaction direction="left-to-right" evidence="26">
        <dbReference type="Rhea" id="RHEA:13234"/>
    </physiologicalReaction>
</comment>
<evidence type="ECO:0000256" key="18">
    <source>
        <dbReference type="ARBA" id="ARBA00022859"/>
    </source>
</evidence>
<keyword evidence="22" id="KW-0539">Nucleus</keyword>
<keyword evidence="13" id="KW-0808">Transferase</keyword>
<dbReference type="EC" id="2.4.2.28" evidence="8"/>
<dbReference type="AlphaFoldDB" id="A0A3N0Z9I4"/>
<dbReference type="InterPro" id="IPR003730">
    <property type="entry name" value="Cu_polyphenol_OxRdtase"/>
</dbReference>
<evidence type="ECO:0000256" key="25">
    <source>
        <dbReference type="ARBA" id="ARBA00049893"/>
    </source>
</evidence>
<evidence type="ECO:0000256" key="7">
    <source>
        <dbReference type="ARBA" id="ARBA00011886"/>
    </source>
</evidence>
<organism evidence="34 35">
    <name type="scientific">Anabarilius grahami</name>
    <name type="common">Kanglang fish</name>
    <name type="synonym">Barilius grahami</name>
    <dbReference type="NCBI Taxonomy" id="495550"/>
    <lineage>
        <taxon>Eukaryota</taxon>
        <taxon>Metazoa</taxon>
        <taxon>Chordata</taxon>
        <taxon>Craniata</taxon>
        <taxon>Vertebrata</taxon>
        <taxon>Euteleostomi</taxon>
        <taxon>Actinopterygii</taxon>
        <taxon>Neopterygii</taxon>
        <taxon>Teleostei</taxon>
        <taxon>Ostariophysi</taxon>
        <taxon>Cypriniformes</taxon>
        <taxon>Xenocyprididae</taxon>
        <taxon>Xenocypridinae</taxon>
        <taxon>Xenocypridinae incertae sedis</taxon>
        <taxon>Anabarilius</taxon>
    </lineage>
</organism>
<evidence type="ECO:0000256" key="24">
    <source>
        <dbReference type="ARBA" id="ARBA00048968"/>
    </source>
</evidence>
<evidence type="ECO:0000256" key="10">
    <source>
        <dbReference type="ARBA" id="ARBA00022490"/>
    </source>
</evidence>
<keyword evidence="10" id="KW-0963">Cytoplasm</keyword>
<evidence type="ECO:0000313" key="34">
    <source>
        <dbReference type="EMBL" id="ROL54914.1"/>
    </source>
</evidence>
<evidence type="ECO:0000256" key="4">
    <source>
        <dbReference type="ARBA" id="ARBA00004275"/>
    </source>
</evidence>
<keyword evidence="12" id="KW-0399">Innate immunity</keyword>
<keyword evidence="11" id="KW-0597">Phosphoprotein</keyword>
<evidence type="ECO:0000256" key="13">
    <source>
        <dbReference type="ARBA" id="ARBA00022679"/>
    </source>
</evidence>
<dbReference type="InterPro" id="IPR038371">
    <property type="entry name" value="Cu_polyphenol_OxRdtase_sf"/>
</dbReference>
<sequence length="475" mass="51902">MAAVTLVDVTHVRCSQYDICVKKRISKFCALTANGSQEPVFIIADPESSVGTDRFPRSSILEMFIGFSNSPQVLCKSSLSASLYSFKQAIDKEDISNVKIMTSSHGRGVFQVYQELLFTSAYNFEYTIMFDNLSCDSCSLSDCTANSTEAADAKHELATFLQHLPAVKGDITVLRSSLISDCFGHGFTTRTGGISYISTLSSLNLFCNPRRKDSRAVVAENIRRLGLRAGFHPHQFNLIKCNHASDVWVMGKPAPDSYDGMVTNQVGVVIAAPGADCMPLLFTDPVKKVTGVAHAGWRGTLMGIAMATVKAMVSEFGSRPADIVCVIGPSVGPCCFTLEQDSAREFQAIHPDCVRNMDSSRPYVDIRLATRILLERGGIKPEHIEDIRIPNQSDSTLCTSCLPELFFSHCLTITYPLNSYVNTESEEDLSPRVILEGRFGASAGLQCRTVLAEVQYGLHVNADAAAFSYLQMQAC</sequence>
<dbReference type="GO" id="GO:0005507">
    <property type="term" value="F:copper ion binding"/>
    <property type="evidence" value="ECO:0007669"/>
    <property type="project" value="TreeGrafter"/>
</dbReference>
<evidence type="ECO:0000256" key="1">
    <source>
        <dbReference type="ARBA" id="ARBA00000553"/>
    </source>
</evidence>
<evidence type="ECO:0000256" key="33">
    <source>
        <dbReference type="ARBA" id="ARBA00081957"/>
    </source>
</evidence>
<dbReference type="FunFam" id="3.60.140.10:FF:000002">
    <property type="entry name" value="Laccase (multicopper oxidoreductase) domain-containing 1"/>
    <property type="match status" value="1"/>
</dbReference>